<dbReference type="Proteomes" id="UP001285921">
    <property type="component" value="Unassembled WGS sequence"/>
</dbReference>
<gene>
    <name evidence="2" type="ORF">PghCCS26_47890</name>
</gene>
<dbReference type="Gene3D" id="2.160.20.10">
    <property type="entry name" value="Single-stranded right-handed beta-helix, Pectin lyase-like"/>
    <property type="match status" value="2"/>
</dbReference>
<evidence type="ECO:0000259" key="1">
    <source>
        <dbReference type="Pfam" id="PF13229"/>
    </source>
</evidence>
<evidence type="ECO:0000313" key="3">
    <source>
        <dbReference type="Proteomes" id="UP001285921"/>
    </source>
</evidence>
<dbReference type="InterPro" id="IPR012334">
    <property type="entry name" value="Pectin_lyas_fold"/>
</dbReference>
<sequence length="625" mass="67124">MSSDKTTNLALHKWAGTDPVERTEFNDNFGIIDVQLSKVNKSNTEWLSVKSFGAKGDCILDVNGNYVSGTDDTQSILSAITNAPANGTVVFPPGKYYYHYINVTRNDITVIGYGASLVSYMQPETAKNTFHIIGSNISVYNMDFRFDRPFDYDTTFKPTAYSNGNPIRLGGSKLTDPNGGWQQNIVIDGCTVNGGYGGGIDVYWANNVRVSNCKVRNTLGNGINFSNCQKNVLVENNIVENTRDDGIQNVCDADWAVGTRNHIVRNNRVTNSYGKGISTTGVDGSKIIQNYVENTWGGGIQPFKDTFYSLGDSKNVDVIDNTIVDAGKNYGPGKYKTTRSGNADGIYLSSAVSYIKLKDNRIITPSRHGITLISGVKEIDIVSNRIKGCGGHGITIGDITDTTYTSAFGVGVEDNSIEDVGESGIIVGGVDEARIGRNRVKDWGNSNYPIYIKNSRYVDVFNNRVNNPTKGLATSIIRVEGALPNVTVGNGNLLMNSAANYPKDSIVVGSRRIAFSDGRPTAYKWTTGDAIFNNSAVAGGKAGFWVIRSGNATPSWSASTTYAVGDTVVPTSDNGSYYTCVVAGTSNSTQPTFPTSAGATVLDGTVTWQQSGAAALFKAWGVIDA</sequence>
<proteinExistence type="predicted"/>
<dbReference type="RefSeq" id="WP_317981580.1">
    <property type="nucleotide sequence ID" value="NZ_BTCL01000021.1"/>
</dbReference>
<reference evidence="2 3" key="1">
    <citation type="submission" date="2023-05" db="EMBL/GenBank/DDBJ databases">
        <title>Draft genome of Paenibacillus sp. CCS26.</title>
        <authorList>
            <person name="Akita H."/>
            <person name="Shinto Y."/>
            <person name="Kimura Z."/>
        </authorList>
    </citation>
    <scope>NUCLEOTIDE SEQUENCE [LARGE SCALE GENOMIC DNA]</scope>
    <source>
        <strain evidence="2 3">CCS26</strain>
    </source>
</reference>
<feature type="domain" description="Right handed beta helix" evidence="1">
    <location>
        <begin position="259"/>
        <end position="397"/>
    </location>
</feature>
<keyword evidence="3" id="KW-1185">Reference proteome</keyword>
<protein>
    <recommendedName>
        <fullName evidence="1">Right handed beta helix domain-containing protein</fullName>
    </recommendedName>
</protein>
<evidence type="ECO:0000313" key="2">
    <source>
        <dbReference type="EMBL" id="GMK47659.1"/>
    </source>
</evidence>
<dbReference type="SMART" id="SM00710">
    <property type="entry name" value="PbH1"/>
    <property type="match status" value="11"/>
</dbReference>
<accession>A0ABQ6NT03</accession>
<dbReference type="SUPFAM" id="SSF51126">
    <property type="entry name" value="Pectin lyase-like"/>
    <property type="match status" value="2"/>
</dbReference>
<dbReference type="Pfam" id="PF13229">
    <property type="entry name" value="Beta_helix"/>
    <property type="match status" value="2"/>
</dbReference>
<dbReference type="InterPro" id="IPR039448">
    <property type="entry name" value="Beta_helix"/>
</dbReference>
<feature type="domain" description="Right handed beta helix" evidence="1">
    <location>
        <begin position="162"/>
        <end position="248"/>
    </location>
</feature>
<dbReference type="InterPro" id="IPR011050">
    <property type="entry name" value="Pectin_lyase_fold/virulence"/>
</dbReference>
<dbReference type="InterPro" id="IPR006626">
    <property type="entry name" value="PbH1"/>
</dbReference>
<organism evidence="2 3">
    <name type="scientific">Paenibacillus glycanilyticus</name>
    <dbReference type="NCBI Taxonomy" id="126569"/>
    <lineage>
        <taxon>Bacteria</taxon>
        <taxon>Bacillati</taxon>
        <taxon>Bacillota</taxon>
        <taxon>Bacilli</taxon>
        <taxon>Bacillales</taxon>
        <taxon>Paenibacillaceae</taxon>
        <taxon>Paenibacillus</taxon>
    </lineage>
</organism>
<dbReference type="EMBL" id="BTCL01000021">
    <property type="protein sequence ID" value="GMK47659.1"/>
    <property type="molecule type" value="Genomic_DNA"/>
</dbReference>
<dbReference type="Gene3D" id="2.10.10.20">
    <property type="entry name" value="Carbohydrate-binding module superfamily 5/12"/>
    <property type="match status" value="1"/>
</dbReference>
<name>A0ABQ6NT03_9BACL</name>
<comment type="caution">
    <text evidence="2">The sequence shown here is derived from an EMBL/GenBank/DDBJ whole genome shotgun (WGS) entry which is preliminary data.</text>
</comment>